<evidence type="ECO:0000313" key="2">
    <source>
        <dbReference type="EMBL" id="SSC65074.1"/>
    </source>
</evidence>
<accession>A0A376ABD6</accession>
<keyword evidence="1" id="KW-0732">Signal</keyword>
<dbReference type="Proteomes" id="UP000254764">
    <property type="component" value="Unassembled WGS sequence"/>
</dbReference>
<proteinExistence type="predicted"/>
<dbReference type="EMBL" id="UEYP01000017">
    <property type="protein sequence ID" value="SSC65074.1"/>
    <property type="molecule type" value="Genomic_DNA"/>
</dbReference>
<gene>
    <name evidence="2" type="ORF">RHIZ70_782</name>
</gene>
<organism evidence="2 3">
    <name type="scientific">Ciceribacter selenitireducens ATCC BAA-1503</name>
    <dbReference type="NCBI Taxonomy" id="1336235"/>
    <lineage>
        <taxon>Bacteria</taxon>
        <taxon>Pseudomonadati</taxon>
        <taxon>Pseudomonadota</taxon>
        <taxon>Alphaproteobacteria</taxon>
        <taxon>Hyphomicrobiales</taxon>
        <taxon>Rhizobiaceae</taxon>
        <taxon>Ciceribacter</taxon>
    </lineage>
</organism>
<sequence>MRGIALLFVGMMSLAAEPLAPGFALALAGSGDALVESGSNRNPPPPGMRPQRFFCVIQPPDSADTSMMYSCPAKPGRVGGRCRCPNTTGSGTLYAR</sequence>
<feature type="chain" id="PRO_5016623055" evidence="1">
    <location>
        <begin position="16"/>
        <end position="96"/>
    </location>
</feature>
<evidence type="ECO:0000256" key="1">
    <source>
        <dbReference type="SAM" id="SignalP"/>
    </source>
</evidence>
<evidence type="ECO:0000313" key="3">
    <source>
        <dbReference type="Proteomes" id="UP000254764"/>
    </source>
</evidence>
<dbReference type="AlphaFoldDB" id="A0A376ABD6"/>
<feature type="signal peptide" evidence="1">
    <location>
        <begin position="1"/>
        <end position="15"/>
    </location>
</feature>
<protein>
    <submittedName>
        <fullName evidence="2">Uncharacterized protein</fullName>
    </submittedName>
</protein>
<reference evidence="3" key="1">
    <citation type="submission" date="2018-07" db="EMBL/GenBank/DDBJ databases">
        <authorList>
            <person name="Peiro R."/>
            <person name="Begona"/>
            <person name="Cbmso G."/>
            <person name="Lopez M."/>
            <person name="Gonzalez S."/>
        </authorList>
    </citation>
    <scope>NUCLEOTIDE SEQUENCE [LARGE SCALE GENOMIC DNA]</scope>
</reference>
<keyword evidence="3" id="KW-1185">Reference proteome</keyword>
<name>A0A376ABD6_9HYPH</name>